<evidence type="ECO:0000256" key="4">
    <source>
        <dbReference type="ARBA" id="ARBA00023136"/>
    </source>
</evidence>
<keyword evidence="7" id="KW-1185">Reference proteome</keyword>
<dbReference type="Pfam" id="PF00083">
    <property type="entry name" value="Sugar_tr"/>
    <property type="match status" value="1"/>
</dbReference>
<dbReference type="SUPFAM" id="SSF103473">
    <property type="entry name" value="MFS general substrate transporter"/>
    <property type="match status" value="1"/>
</dbReference>
<keyword evidence="3" id="KW-1133">Transmembrane helix</keyword>
<proteinExistence type="predicted"/>
<evidence type="ECO:0000256" key="1">
    <source>
        <dbReference type="ARBA" id="ARBA00004141"/>
    </source>
</evidence>
<dbReference type="Gene3D" id="1.20.1250.20">
    <property type="entry name" value="MFS general substrate transporter like domains"/>
    <property type="match status" value="1"/>
</dbReference>
<dbReference type="GO" id="GO:0022857">
    <property type="term" value="F:transmembrane transporter activity"/>
    <property type="evidence" value="ECO:0007669"/>
    <property type="project" value="InterPro"/>
</dbReference>
<keyword evidence="4" id="KW-0472">Membrane</keyword>
<dbReference type="InterPro" id="IPR020846">
    <property type="entry name" value="MFS_dom"/>
</dbReference>
<dbReference type="OrthoDB" id="2544694at2759"/>
<organism evidence="6 7">
    <name type="scientific">Aedes aegypti</name>
    <name type="common">Yellowfever mosquito</name>
    <name type="synonym">Culex aegypti</name>
    <dbReference type="NCBI Taxonomy" id="7159"/>
    <lineage>
        <taxon>Eukaryota</taxon>
        <taxon>Metazoa</taxon>
        <taxon>Ecdysozoa</taxon>
        <taxon>Arthropoda</taxon>
        <taxon>Hexapoda</taxon>
        <taxon>Insecta</taxon>
        <taxon>Pterygota</taxon>
        <taxon>Neoptera</taxon>
        <taxon>Endopterygota</taxon>
        <taxon>Diptera</taxon>
        <taxon>Nematocera</taxon>
        <taxon>Culicoidea</taxon>
        <taxon>Culicidae</taxon>
        <taxon>Culicinae</taxon>
        <taxon>Aedini</taxon>
        <taxon>Aedes</taxon>
        <taxon>Stegomyia</taxon>
    </lineage>
</organism>
<name>A0A6I8TNG2_AEDAE</name>
<dbReference type="InterPro" id="IPR036259">
    <property type="entry name" value="MFS_trans_sf"/>
</dbReference>
<dbReference type="Proteomes" id="UP000008820">
    <property type="component" value="Chromosome 2"/>
</dbReference>
<dbReference type="GO" id="GO:0016020">
    <property type="term" value="C:membrane"/>
    <property type="evidence" value="ECO:0007669"/>
    <property type="project" value="UniProtKB-SubCell"/>
</dbReference>
<sequence length="662" mass="74248">MDAKGSDPLEEEHEKVVESEEPFDLDELLPAIGEFGRYQKLLLWLICLPACIPCGFCAFNQLFMTDVPEDYWCKIPELQNFSVEERKLYGIPTVERDGAEEFSKCTRYAVDWKALLAENDPSTIAPNSSWPVELCRDGWDYNSSIVMSSIVIDYNLVCEYDIYPTLGLVALNTGGPIGVYLFGMLNDRAGRRMAYFCCLATLLFGSFITAASSSFWMWAFSRVIVGLTIPAVYQIPFIIALELVGPNYRSFVTVMTCTFYTFGLMMLAGVTYLIRDWVELTLYTSVPFLLYFLYLFIMPESPRWLLMKGKLEEALQVLEKMAKVNGKQFPVAFKNKLQKRVQAEKDRTVKREEVTIGAFDLCRTPNMRLKTILITLNWFVNETVYLGLSYYGPSLGENQYLSFFLSSLVEIPSYVVCWIIMDRYGRRWPMCMLMILGGISCVATVVLPDDAVMETLFLYLLSKSMISASFLIIYPFAGELYPTQVRGVGIGTSSYIGGLGLIVIPFITYLGKENLVLPLVIMGCVSVAGGFTGLRLPETLHNRLPQTLEEGELFGQDWTFDDCFRCIPVKKSPAGSYENLSHQPSDTALELNSAVPLVNGCRGSGGGAAGSGAGYEGPSSTEKTPLEIARLRRQSMKRLVRQASTMDTQKTADGAMQLTYWF</sequence>
<dbReference type="PROSITE" id="PS50850">
    <property type="entry name" value="MFS"/>
    <property type="match status" value="1"/>
</dbReference>
<accession>A0A6I8TNG2</accession>
<evidence type="ECO:0000313" key="6">
    <source>
        <dbReference type="EnsemblMetazoa" id="AAEL013271-PB"/>
    </source>
</evidence>
<dbReference type="EnsemblMetazoa" id="AAEL013271-RB">
    <property type="protein sequence ID" value="AAEL013271-PB"/>
    <property type="gene ID" value="AAEL013271"/>
</dbReference>
<reference evidence="6" key="2">
    <citation type="submission" date="2020-05" db="UniProtKB">
        <authorList>
            <consortium name="EnsemblMetazoa"/>
        </authorList>
    </citation>
    <scope>IDENTIFICATION</scope>
    <source>
        <strain evidence="6">LVP_AGWG</strain>
    </source>
</reference>
<dbReference type="CDD" id="cd17317">
    <property type="entry name" value="MFS_SLC22"/>
    <property type="match status" value="1"/>
</dbReference>
<evidence type="ECO:0000259" key="5">
    <source>
        <dbReference type="PROSITE" id="PS50850"/>
    </source>
</evidence>
<evidence type="ECO:0000256" key="2">
    <source>
        <dbReference type="ARBA" id="ARBA00022692"/>
    </source>
</evidence>
<protein>
    <recommendedName>
        <fullName evidence="5">Major facilitator superfamily (MFS) profile domain-containing protein</fullName>
    </recommendedName>
</protein>
<dbReference type="InterPro" id="IPR005828">
    <property type="entry name" value="MFS_sugar_transport-like"/>
</dbReference>
<keyword evidence="2" id="KW-0812">Transmembrane</keyword>
<reference evidence="6 7" key="1">
    <citation type="submission" date="2017-06" db="EMBL/GenBank/DDBJ databases">
        <title>Aedes aegypti genome working group (AGWG) sequencing and assembly.</title>
        <authorList>
            <consortium name="Aedes aegypti Genome Working Group (AGWG)"/>
            <person name="Matthews B.J."/>
        </authorList>
    </citation>
    <scope>NUCLEOTIDE SEQUENCE [LARGE SCALE GENOMIC DNA]</scope>
    <source>
        <strain evidence="6 7">LVP_AGWG</strain>
    </source>
</reference>
<dbReference type="AlphaFoldDB" id="A0A6I8TNG2"/>
<evidence type="ECO:0000313" key="7">
    <source>
        <dbReference type="Proteomes" id="UP000008820"/>
    </source>
</evidence>
<dbReference type="PANTHER" id="PTHR24064">
    <property type="entry name" value="SOLUTE CARRIER FAMILY 22 MEMBER"/>
    <property type="match status" value="1"/>
</dbReference>
<comment type="subcellular location">
    <subcellularLocation>
        <location evidence="1">Membrane</location>
        <topology evidence="1">Multi-pass membrane protein</topology>
    </subcellularLocation>
</comment>
<feature type="domain" description="Major facilitator superfamily (MFS) profile" evidence="5">
    <location>
        <begin position="106"/>
        <end position="541"/>
    </location>
</feature>
<evidence type="ECO:0000256" key="3">
    <source>
        <dbReference type="ARBA" id="ARBA00022989"/>
    </source>
</evidence>
<dbReference type="InParanoid" id="A0A6I8TNG2"/>
<gene>
    <name evidence="6" type="primary">5577560</name>
</gene>